<sequence length="48" mass="5428">MCIVSISTDLKREFSEKRTALSGVRKYWLCSVKSSHVVIFSCSALMDD</sequence>
<organism evidence="1">
    <name type="scientific">Arundo donax</name>
    <name type="common">Giant reed</name>
    <name type="synonym">Donax arundinaceus</name>
    <dbReference type="NCBI Taxonomy" id="35708"/>
    <lineage>
        <taxon>Eukaryota</taxon>
        <taxon>Viridiplantae</taxon>
        <taxon>Streptophyta</taxon>
        <taxon>Embryophyta</taxon>
        <taxon>Tracheophyta</taxon>
        <taxon>Spermatophyta</taxon>
        <taxon>Magnoliopsida</taxon>
        <taxon>Liliopsida</taxon>
        <taxon>Poales</taxon>
        <taxon>Poaceae</taxon>
        <taxon>PACMAD clade</taxon>
        <taxon>Arundinoideae</taxon>
        <taxon>Arundineae</taxon>
        <taxon>Arundo</taxon>
    </lineage>
</organism>
<accession>A0A0A9Q267</accession>
<dbReference type="AlphaFoldDB" id="A0A0A9Q267"/>
<name>A0A0A9Q267_ARUDO</name>
<reference evidence="1" key="1">
    <citation type="submission" date="2014-09" db="EMBL/GenBank/DDBJ databases">
        <authorList>
            <person name="Magalhaes I.L.F."/>
            <person name="Oliveira U."/>
            <person name="Santos F.R."/>
            <person name="Vidigal T.H.D.A."/>
            <person name="Brescovit A.D."/>
            <person name="Santos A.J."/>
        </authorList>
    </citation>
    <scope>NUCLEOTIDE SEQUENCE</scope>
    <source>
        <tissue evidence="1">Shoot tissue taken approximately 20 cm above the soil surface</tissue>
    </source>
</reference>
<proteinExistence type="predicted"/>
<dbReference type="EMBL" id="GBRH01271578">
    <property type="protein sequence ID" value="JAD26317.1"/>
    <property type="molecule type" value="Transcribed_RNA"/>
</dbReference>
<evidence type="ECO:0000313" key="1">
    <source>
        <dbReference type="EMBL" id="JAD26317.1"/>
    </source>
</evidence>
<reference evidence="1" key="2">
    <citation type="journal article" date="2015" name="Data Brief">
        <title>Shoot transcriptome of the giant reed, Arundo donax.</title>
        <authorList>
            <person name="Barrero R.A."/>
            <person name="Guerrero F.D."/>
            <person name="Moolhuijzen P."/>
            <person name="Goolsby J.A."/>
            <person name="Tidwell J."/>
            <person name="Bellgard S.E."/>
            <person name="Bellgard M.I."/>
        </authorList>
    </citation>
    <scope>NUCLEOTIDE SEQUENCE</scope>
    <source>
        <tissue evidence="1">Shoot tissue taken approximately 20 cm above the soil surface</tissue>
    </source>
</reference>
<protein>
    <submittedName>
        <fullName evidence="1">Uncharacterized protein</fullName>
    </submittedName>
</protein>